<feature type="compositionally biased region" description="Low complexity" evidence="1">
    <location>
        <begin position="206"/>
        <end position="244"/>
    </location>
</feature>
<protein>
    <submittedName>
        <fullName evidence="2">Uncharacterized protein</fullName>
    </submittedName>
</protein>
<dbReference type="Proteomes" id="UP001515480">
    <property type="component" value="Unassembled WGS sequence"/>
</dbReference>
<organism evidence="2 3">
    <name type="scientific">Prymnesium parvum</name>
    <name type="common">Toxic golden alga</name>
    <dbReference type="NCBI Taxonomy" id="97485"/>
    <lineage>
        <taxon>Eukaryota</taxon>
        <taxon>Haptista</taxon>
        <taxon>Haptophyta</taxon>
        <taxon>Prymnesiophyceae</taxon>
        <taxon>Prymnesiales</taxon>
        <taxon>Prymnesiaceae</taxon>
        <taxon>Prymnesium</taxon>
    </lineage>
</organism>
<sequence>MLSSCSLSVLSSVPEKELELPIATRDSTDLREDRKLQSLAADAESRLISYNDVLSHGSEQPCHAHLTVSALPHRWLASCTTSLLPAGMRARARRLRLATWAAGTELPQGDVSRQQRCALLYQQHRARFAPRSTYHVDHFSLAQPVTQPPHVEAGSHRVRSVHMPPSALFRGLKSGSLGHLRPMSAGLTASALPNVQIISYGTPSLTLPSSRTTSPGSHHVASPSLPSSRPSSPSPQRVRPASASVVRKAPSERSSKAMSRAVGGFSRHSKEDGFRSNHCTLSTRDETLFSYLQMAGYTTSGNIASDLTSCGSSPQLKVSSYDAETFLPLSVSLAPRVQSASSPSMPISRPRSVSMLRMMPVDRCSKAVSRDR</sequence>
<dbReference type="AlphaFoldDB" id="A0AB34JVA0"/>
<name>A0AB34JVA0_PRYPA</name>
<reference evidence="2 3" key="1">
    <citation type="journal article" date="2024" name="Science">
        <title>Giant polyketide synthase enzymes in the biosynthesis of giant marine polyether toxins.</title>
        <authorList>
            <person name="Fallon T.R."/>
            <person name="Shende V.V."/>
            <person name="Wierzbicki I.H."/>
            <person name="Pendleton A.L."/>
            <person name="Watervoot N.F."/>
            <person name="Auber R.P."/>
            <person name="Gonzalez D.J."/>
            <person name="Wisecaver J.H."/>
            <person name="Moore B.S."/>
        </authorList>
    </citation>
    <scope>NUCLEOTIDE SEQUENCE [LARGE SCALE GENOMIC DNA]</scope>
    <source>
        <strain evidence="2 3">12B1</strain>
    </source>
</reference>
<feature type="region of interest" description="Disordered" evidence="1">
    <location>
        <begin position="206"/>
        <end position="278"/>
    </location>
</feature>
<gene>
    <name evidence="2" type="ORF">AB1Y20_019557</name>
</gene>
<evidence type="ECO:0000313" key="2">
    <source>
        <dbReference type="EMBL" id="KAL1524671.1"/>
    </source>
</evidence>
<proteinExistence type="predicted"/>
<evidence type="ECO:0000256" key="1">
    <source>
        <dbReference type="SAM" id="MobiDB-lite"/>
    </source>
</evidence>
<accession>A0AB34JVA0</accession>
<dbReference type="EMBL" id="JBGBPQ010000005">
    <property type="protein sequence ID" value="KAL1524671.1"/>
    <property type="molecule type" value="Genomic_DNA"/>
</dbReference>
<comment type="caution">
    <text evidence="2">The sequence shown here is derived from an EMBL/GenBank/DDBJ whole genome shotgun (WGS) entry which is preliminary data.</text>
</comment>
<evidence type="ECO:0000313" key="3">
    <source>
        <dbReference type="Proteomes" id="UP001515480"/>
    </source>
</evidence>
<keyword evidence="3" id="KW-1185">Reference proteome</keyword>